<accession>A0A368XF09</accession>
<evidence type="ECO:0000313" key="1">
    <source>
        <dbReference type="EMBL" id="RCW66540.1"/>
    </source>
</evidence>
<dbReference type="AlphaFoldDB" id="A0A368XF09"/>
<gene>
    <name evidence="1" type="ORF">DET61_11088</name>
</gene>
<proteinExistence type="predicted"/>
<dbReference type="Pfam" id="PF06258">
    <property type="entry name" value="Mito_fiss_Elm1"/>
    <property type="match status" value="1"/>
</dbReference>
<evidence type="ECO:0008006" key="3">
    <source>
        <dbReference type="Google" id="ProtNLM"/>
    </source>
</evidence>
<sequence length="339" mass="37211">MVSPRTLNILILSDGLPGHVNQSRGLVSWLANRYHCEVREVVVALRMRPVARILLPRLLHGRTAEASVTSCFYRKNATLLPVPDLLVSAGGNTSFLNAALARQWQVPNIFLGSKRRLRSDDFAAHLTLEPTGEPHNIVMALAPTLIDPERLQHRGVELRRELGLAPDKKLNMVAIGGDGAGFHYDQASLDQLVQLIVREHERAGACWLLTTSRRTGRGVEQQLQKAIPSEVLADSVWWSEAPRKVMSAYMGAADQLFVTADSMSMIAEAIASEKPTVVLQPGNARPDERYLNALQRYEHAGLCTLAELGQPLKTAPVRPGALAEAKDALLDRLVARLGL</sequence>
<dbReference type="EMBL" id="QPJI01000010">
    <property type="protein sequence ID" value="RCW66540.1"/>
    <property type="molecule type" value="Genomic_DNA"/>
</dbReference>
<dbReference type="SUPFAM" id="SSF53756">
    <property type="entry name" value="UDP-Glycosyltransferase/glycogen phosphorylase"/>
    <property type="match status" value="1"/>
</dbReference>
<evidence type="ECO:0000313" key="2">
    <source>
        <dbReference type="Proteomes" id="UP000253647"/>
    </source>
</evidence>
<comment type="caution">
    <text evidence="1">The sequence shown here is derived from an EMBL/GenBank/DDBJ whole genome shotgun (WGS) entry which is preliminary data.</text>
</comment>
<dbReference type="InterPro" id="IPR009367">
    <property type="entry name" value="Elm1-like"/>
</dbReference>
<protein>
    <recommendedName>
        <fullName evidence="3">Nucleoside-diphosphate sugar epimerase</fullName>
    </recommendedName>
</protein>
<dbReference type="Gene3D" id="3.40.50.2000">
    <property type="entry name" value="Glycogen Phosphorylase B"/>
    <property type="match status" value="1"/>
</dbReference>
<dbReference type="Proteomes" id="UP000253647">
    <property type="component" value="Unassembled WGS sequence"/>
</dbReference>
<reference evidence="1 2" key="1">
    <citation type="submission" date="2018-07" db="EMBL/GenBank/DDBJ databases">
        <title>Freshwater and sediment microbial communities from various areas in North America, analyzing microbe dynamics in response to fracking.</title>
        <authorList>
            <person name="Lamendella R."/>
        </authorList>
    </citation>
    <scope>NUCLEOTIDE SEQUENCE [LARGE SCALE GENOMIC DNA]</scope>
    <source>
        <strain evidence="1 2">105B</strain>
    </source>
</reference>
<dbReference type="RefSeq" id="WP_181861291.1">
    <property type="nucleotide sequence ID" value="NZ_QPJI01000010.1"/>
</dbReference>
<organism evidence="1 2">
    <name type="scientific">Marinobacter nauticus</name>
    <name type="common">Marinobacter hydrocarbonoclasticus</name>
    <name type="synonym">Marinobacter aquaeolei</name>
    <dbReference type="NCBI Taxonomy" id="2743"/>
    <lineage>
        <taxon>Bacteria</taxon>
        <taxon>Pseudomonadati</taxon>
        <taxon>Pseudomonadota</taxon>
        <taxon>Gammaproteobacteria</taxon>
        <taxon>Pseudomonadales</taxon>
        <taxon>Marinobacteraceae</taxon>
        <taxon>Marinobacter</taxon>
    </lineage>
</organism>
<name>A0A368XF09_MARNT</name>